<name>A0A5B9DUI0_9HYPH</name>
<accession>A0A5B9DUI0</accession>
<dbReference type="Pfam" id="PF04365">
    <property type="entry name" value="BrnT_toxin"/>
    <property type="match status" value="1"/>
</dbReference>
<organism evidence="1 2">
    <name type="scientific">Paradevosia tibetensis</name>
    <dbReference type="NCBI Taxonomy" id="1447062"/>
    <lineage>
        <taxon>Bacteria</taxon>
        <taxon>Pseudomonadati</taxon>
        <taxon>Pseudomonadota</taxon>
        <taxon>Alphaproteobacteria</taxon>
        <taxon>Hyphomicrobiales</taxon>
        <taxon>Devosiaceae</taxon>
        <taxon>Paradevosia</taxon>
    </lineage>
</organism>
<evidence type="ECO:0000313" key="2">
    <source>
        <dbReference type="Proteomes" id="UP000321062"/>
    </source>
</evidence>
<keyword evidence="2" id="KW-1185">Reference proteome</keyword>
<dbReference type="RefSeq" id="WP_147658210.1">
    <property type="nucleotide sequence ID" value="NZ_BMFM01000001.1"/>
</dbReference>
<protein>
    <submittedName>
        <fullName evidence="1">BrnT family toxin</fullName>
    </submittedName>
</protein>
<dbReference type="Proteomes" id="UP000321062">
    <property type="component" value="Chromosome"/>
</dbReference>
<dbReference type="AlphaFoldDB" id="A0A5B9DUI0"/>
<dbReference type="KEGG" id="yti:FNA67_14970"/>
<dbReference type="OrthoDB" id="9798158at2"/>
<dbReference type="InterPro" id="IPR007460">
    <property type="entry name" value="BrnT_toxin"/>
</dbReference>
<dbReference type="Gene3D" id="3.10.450.530">
    <property type="entry name" value="Ribonuclease toxin, BrnT, of type II toxin-antitoxin system"/>
    <property type="match status" value="1"/>
</dbReference>
<reference evidence="1 2" key="1">
    <citation type="journal article" date="2015" name="Int. J. Syst. Evol. Microbiol.">
        <title>Youhaiella tibetensis gen. nov., sp. nov., isolated from subsurface sediment.</title>
        <authorList>
            <person name="Wang Y.X."/>
            <person name="Huang F.Q."/>
            <person name="Nogi Y."/>
            <person name="Pang S.J."/>
            <person name="Wang P.K."/>
            <person name="Lv J."/>
        </authorList>
    </citation>
    <scope>NUCLEOTIDE SEQUENCE [LARGE SCALE GENOMIC DNA]</scope>
    <source>
        <strain evidence="2">fig4</strain>
    </source>
</reference>
<proteinExistence type="predicted"/>
<sequence>MTNVYTAPTDVELDWDEGNLDKCQKHGVSTAEIEGLLTSGLLMRLPDPFPDEPRMRGIGKAPSGRYVFIVYTIRESGTGLRLRPISARYMHDKEIRHYEQQQAARPDVQD</sequence>
<dbReference type="EMBL" id="CP041690">
    <property type="protein sequence ID" value="QEE22806.1"/>
    <property type="molecule type" value="Genomic_DNA"/>
</dbReference>
<gene>
    <name evidence="1" type="ORF">FNA67_14970</name>
</gene>
<evidence type="ECO:0000313" key="1">
    <source>
        <dbReference type="EMBL" id="QEE22806.1"/>
    </source>
</evidence>
<dbReference type="InterPro" id="IPR038573">
    <property type="entry name" value="BrnT_sf"/>
</dbReference>